<comment type="subcellular location">
    <subcellularLocation>
        <location evidence="1">Cell membrane</location>
        <topology evidence="1">Multi-pass membrane protein</topology>
    </subcellularLocation>
</comment>
<name>E1RIM9_METP4</name>
<protein>
    <submittedName>
        <fullName evidence="8">Cobalamin (Vitamin B12) biosynthesis CbiM protein</fullName>
    </submittedName>
</protein>
<evidence type="ECO:0000256" key="4">
    <source>
        <dbReference type="ARBA" id="ARBA00022692"/>
    </source>
</evidence>
<dbReference type="PANTHER" id="PTHR34229:SF1">
    <property type="entry name" value="METAL TRANSPORT PROTEIN HI_1621-RELATED"/>
    <property type="match status" value="1"/>
</dbReference>
<feature type="transmembrane region" description="Helical" evidence="7">
    <location>
        <begin position="138"/>
        <end position="163"/>
    </location>
</feature>
<feature type="transmembrane region" description="Helical" evidence="7">
    <location>
        <begin position="106"/>
        <end position="126"/>
    </location>
</feature>
<organism evidence="8 9">
    <name type="scientific">Methanolacinia petrolearia (strain DSM 11571 / OCM 486 / SEBR 4847)</name>
    <name type="common">Methanoplanus petrolearius</name>
    <dbReference type="NCBI Taxonomy" id="679926"/>
    <lineage>
        <taxon>Archaea</taxon>
        <taxon>Methanobacteriati</taxon>
        <taxon>Methanobacteriota</taxon>
        <taxon>Stenosarchaea group</taxon>
        <taxon>Methanomicrobia</taxon>
        <taxon>Methanomicrobiales</taxon>
        <taxon>Methanomicrobiaceae</taxon>
        <taxon>Methanolacinia</taxon>
    </lineage>
</organism>
<proteinExistence type="predicted"/>
<evidence type="ECO:0000256" key="6">
    <source>
        <dbReference type="ARBA" id="ARBA00023136"/>
    </source>
</evidence>
<accession>E1RIM9</accession>
<sequence length="216" mass="22406" precursor="true">MHIPDAFMPLPQAAVYWLLAIIFIALALKWARKELNEDKIPLVAVLAAGIFAIQAFNLPVGMGTSGHLVGGALAAIVLGSPYAAVFILTIVLIIQGVIFGDGGITTMGANIINMGVIGGFVGFYSFQGLKSVTKNVYISAGIAAWLACFIAALACAIEMAIAGTFPLIAGMTAMGIYHAAIGVIEGIITAVAIYLIHNVRPDLLSFDTKSGTEAPA</sequence>
<dbReference type="Proteomes" id="UP000006565">
    <property type="component" value="Chromosome"/>
</dbReference>
<evidence type="ECO:0000256" key="5">
    <source>
        <dbReference type="ARBA" id="ARBA00022989"/>
    </source>
</evidence>
<gene>
    <name evidence="8" type="ordered locus">Mpet_1869</name>
</gene>
<dbReference type="GO" id="GO:0005886">
    <property type="term" value="C:plasma membrane"/>
    <property type="evidence" value="ECO:0007669"/>
    <property type="project" value="UniProtKB-SubCell"/>
</dbReference>
<feature type="transmembrane region" description="Helical" evidence="7">
    <location>
        <begin position="40"/>
        <end position="60"/>
    </location>
</feature>
<keyword evidence="9" id="KW-1185">Reference proteome</keyword>
<dbReference type="Pfam" id="PF01891">
    <property type="entry name" value="CbiM"/>
    <property type="match status" value="1"/>
</dbReference>
<dbReference type="OrthoDB" id="71235at2157"/>
<keyword evidence="4 7" id="KW-0812">Transmembrane</keyword>
<feature type="transmembrane region" description="Helical" evidence="7">
    <location>
        <begin position="6"/>
        <end position="28"/>
    </location>
</feature>
<reference evidence="8 9" key="1">
    <citation type="journal article" date="2010" name="Stand. Genomic Sci.">
        <title>Complete genome sequence of Methanoplanus petrolearius type strain (SEBR 4847).</title>
        <authorList>
            <person name="Brambilla E."/>
            <person name="Djao O.D."/>
            <person name="Daligault H."/>
            <person name="Lapidus A."/>
            <person name="Lucas S."/>
            <person name="Hammon N."/>
            <person name="Nolan M."/>
            <person name="Tice H."/>
            <person name="Cheng J.F."/>
            <person name="Han C."/>
            <person name="Tapia R."/>
            <person name="Goodwin L."/>
            <person name="Pitluck S."/>
            <person name="Liolios K."/>
            <person name="Ivanova N."/>
            <person name="Mavromatis K."/>
            <person name="Mikhailova N."/>
            <person name="Pati A."/>
            <person name="Chen A."/>
            <person name="Palaniappan K."/>
            <person name="Land M."/>
            <person name="Hauser L."/>
            <person name="Chang Y.J."/>
            <person name="Jeffries C.D."/>
            <person name="Rohde M."/>
            <person name="Spring S."/>
            <person name="Sikorski J."/>
            <person name="Goker M."/>
            <person name="Woyke T."/>
            <person name="Bristow J."/>
            <person name="Eisen J.A."/>
            <person name="Markowitz V."/>
            <person name="Hugenholtz P."/>
            <person name="Kyrpides N.C."/>
            <person name="Klenk H.P."/>
        </authorList>
    </citation>
    <scope>NUCLEOTIDE SEQUENCE [LARGE SCALE GENOMIC DNA]</scope>
    <source>
        <strain evidence="9">DSM 11571 / OCM 486 / SEBR 4847</strain>
    </source>
</reference>
<evidence type="ECO:0000256" key="7">
    <source>
        <dbReference type="SAM" id="Phobius"/>
    </source>
</evidence>
<dbReference type="EMBL" id="CP002117">
    <property type="protein sequence ID" value="ADN36621.1"/>
    <property type="molecule type" value="Genomic_DNA"/>
</dbReference>
<dbReference type="InterPro" id="IPR002751">
    <property type="entry name" value="CbiM/NikMN"/>
</dbReference>
<keyword evidence="2" id="KW-0813">Transport</keyword>
<dbReference type="GO" id="GO:0000041">
    <property type="term" value="P:transition metal ion transport"/>
    <property type="evidence" value="ECO:0007669"/>
    <property type="project" value="InterPro"/>
</dbReference>
<dbReference type="RefSeq" id="WP_013329798.1">
    <property type="nucleotide sequence ID" value="NC_014507.1"/>
</dbReference>
<dbReference type="HOGENOM" id="CLU_052508_2_1_2"/>
<dbReference type="PANTHER" id="PTHR34229">
    <property type="entry name" value="METAL TRANSPORT PROTEIN HI_1621-RELATED"/>
    <property type="match status" value="1"/>
</dbReference>
<dbReference type="STRING" id="679926.Mpet_1869"/>
<keyword evidence="5 7" id="KW-1133">Transmembrane helix</keyword>
<evidence type="ECO:0000256" key="1">
    <source>
        <dbReference type="ARBA" id="ARBA00004651"/>
    </source>
</evidence>
<dbReference type="KEGG" id="mpi:Mpet_1869"/>
<evidence type="ECO:0000313" key="8">
    <source>
        <dbReference type="EMBL" id="ADN36621.1"/>
    </source>
</evidence>
<dbReference type="GeneID" id="9744346"/>
<feature type="transmembrane region" description="Helical" evidence="7">
    <location>
        <begin position="72"/>
        <end position="94"/>
    </location>
</feature>
<dbReference type="AlphaFoldDB" id="E1RIM9"/>
<evidence type="ECO:0000256" key="2">
    <source>
        <dbReference type="ARBA" id="ARBA00022448"/>
    </source>
</evidence>
<dbReference type="eggNOG" id="arCOG02248">
    <property type="taxonomic scope" value="Archaea"/>
</dbReference>
<dbReference type="NCBIfam" id="NF004902">
    <property type="entry name" value="PRK06265.1-1"/>
    <property type="match status" value="1"/>
</dbReference>
<evidence type="ECO:0000313" key="9">
    <source>
        <dbReference type="Proteomes" id="UP000006565"/>
    </source>
</evidence>
<keyword evidence="3" id="KW-1003">Cell membrane</keyword>
<dbReference type="Gene3D" id="1.10.1760.20">
    <property type="match status" value="1"/>
</dbReference>
<keyword evidence="6 7" id="KW-0472">Membrane</keyword>
<feature type="transmembrane region" description="Helical" evidence="7">
    <location>
        <begin position="175"/>
        <end position="196"/>
    </location>
</feature>
<evidence type="ECO:0000256" key="3">
    <source>
        <dbReference type="ARBA" id="ARBA00022475"/>
    </source>
</evidence>